<dbReference type="EMBL" id="JAGGJA010000003">
    <property type="protein sequence ID" value="MCW9706421.1"/>
    <property type="molecule type" value="Genomic_DNA"/>
</dbReference>
<evidence type="ECO:0000313" key="9">
    <source>
        <dbReference type="EMBL" id="MCW9706421.1"/>
    </source>
</evidence>
<dbReference type="InterPro" id="IPR003717">
    <property type="entry name" value="RecO"/>
</dbReference>
<dbReference type="NCBIfam" id="TIGR00613">
    <property type="entry name" value="reco"/>
    <property type="match status" value="1"/>
</dbReference>
<evidence type="ECO:0000256" key="4">
    <source>
        <dbReference type="ARBA" id="ARBA00023172"/>
    </source>
</evidence>
<dbReference type="InterPro" id="IPR022572">
    <property type="entry name" value="DNA_rep/recomb_RecO_N"/>
</dbReference>
<evidence type="ECO:0000256" key="6">
    <source>
        <dbReference type="ARBA" id="ARBA00033409"/>
    </source>
</evidence>
<dbReference type="InterPro" id="IPR012340">
    <property type="entry name" value="NA-bd_OB-fold"/>
</dbReference>
<dbReference type="InterPro" id="IPR037278">
    <property type="entry name" value="ARFGAP/RecO"/>
</dbReference>
<dbReference type="Proteomes" id="UP001207918">
    <property type="component" value="Unassembled WGS sequence"/>
</dbReference>
<dbReference type="Pfam" id="PF02565">
    <property type="entry name" value="RecO_C"/>
    <property type="match status" value="1"/>
</dbReference>
<proteinExistence type="inferred from homology"/>
<comment type="function">
    <text evidence="7">Involved in DNA repair and RecF pathway recombination.</text>
</comment>
<evidence type="ECO:0000256" key="2">
    <source>
        <dbReference type="ARBA" id="ARBA00021310"/>
    </source>
</evidence>
<reference evidence="9 10" key="1">
    <citation type="submission" date="2021-03" db="EMBL/GenBank/DDBJ databases">
        <title>Aliifodinibius sp. nov., a new bacterium isolated from saline soil.</title>
        <authorList>
            <person name="Galisteo C."/>
            <person name="De La Haba R."/>
            <person name="Sanchez-Porro C."/>
            <person name="Ventosa A."/>
        </authorList>
    </citation>
    <scope>NUCLEOTIDE SEQUENCE [LARGE SCALE GENOMIC DNA]</scope>
    <source>
        <strain evidence="9 10">1BSP15-2V2</strain>
    </source>
</reference>
<gene>
    <name evidence="7 9" type="primary">recO</name>
    <name evidence="9" type="ORF">J6I44_06125</name>
</gene>
<comment type="caution">
    <text evidence="9">The sequence shown here is derived from an EMBL/GenBank/DDBJ whole genome shotgun (WGS) entry which is preliminary data.</text>
</comment>
<sequence length="247" mass="28418">MITHTEAIIFKTVDYQESSKIVTMFTREHGKIALMVRGAKKPKNKFSGLIEIGNLLDVIYYYKSSRSVQILSEASYLEKLMNLRIDFEKMATMTSAIELISQLLHENEVNKPLFNFSQKMLHWLDETEIHPPLIFPYLQIRLATLVGIGLQVDHAGRSDKMNYLNLESGLITTESVSSHAYKLTPNQFRFLAIALQSKSSKLFDIPFERGELKALIDKLDRYLKFHVEGLKDRTSDAIFEQILQESL</sequence>
<dbReference type="SUPFAM" id="SSF57863">
    <property type="entry name" value="ArfGap/RecO-like zinc finger"/>
    <property type="match status" value="1"/>
</dbReference>
<dbReference type="PANTHER" id="PTHR33991:SF1">
    <property type="entry name" value="DNA REPAIR PROTEIN RECO"/>
    <property type="match status" value="1"/>
</dbReference>
<keyword evidence="4 7" id="KW-0233">DNA recombination</keyword>
<keyword evidence="3 7" id="KW-0227">DNA damage</keyword>
<keyword evidence="10" id="KW-1185">Reference proteome</keyword>
<feature type="domain" description="DNA replication/recombination mediator RecO N-terminal" evidence="8">
    <location>
        <begin position="1"/>
        <end position="77"/>
    </location>
</feature>
<dbReference type="InterPro" id="IPR042242">
    <property type="entry name" value="RecO_C"/>
</dbReference>
<evidence type="ECO:0000256" key="5">
    <source>
        <dbReference type="ARBA" id="ARBA00023204"/>
    </source>
</evidence>
<dbReference type="Pfam" id="PF11967">
    <property type="entry name" value="RecO_N"/>
    <property type="match status" value="1"/>
</dbReference>
<dbReference type="Gene3D" id="1.20.1440.120">
    <property type="entry name" value="Recombination protein O, C-terminal domain"/>
    <property type="match status" value="1"/>
</dbReference>
<protein>
    <recommendedName>
        <fullName evidence="2 7">DNA repair protein RecO</fullName>
    </recommendedName>
    <alternativeName>
        <fullName evidence="6 7">Recombination protein O</fullName>
    </alternativeName>
</protein>
<dbReference type="RefSeq" id="WP_265765127.1">
    <property type="nucleotide sequence ID" value="NZ_JAGGJA010000003.1"/>
</dbReference>
<name>A0ABT3PKH0_9BACT</name>
<dbReference type="PANTHER" id="PTHR33991">
    <property type="entry name" value="DNA REPAIR PROTEIN RECO"/>
    <property type="match status" value="1"/>
</dbReference>
<evidence type="ECO:0000313" key="10">
    <source>
        <dbReference type="Proteomes" id="UP001207918"/>
    </source>
</evidence>
<evidence type="ECO:0000256" key="7">
    <source>
        <dbReference type="HAMAP-Rule" id="MF_00201"/>
    </source>
</evidence>
<dbReference type="Gene3D" id="2.40.50.140">
    <property type="entry name" value="Nucleic acid-binding proteins"/>
    <property type="match status" value="1"/>
</dbReference>
<keyword evidence="5 7" id="KW-0234">DNA repair</keyword>
<organism evidence="9 10">
    <name type="scientific">Fodinibius salsisoli</name>
    <dbReference type="NCBI Taxonomy" id="2820877"/>
    <lineage>
        <taxon>Bacteria</taxon>
        <taxon>Pseudomonadati</taxon>
        <taxon>Balneolota</taxon>
        <taxon>Balneolia</taxon>
        <taxon>Balneolales</taxon>
        <taxon>Balneolaceae</taxon>
        <taxon>Fodinibius</taxon>
    </lineage>
</organism>
<evidence type="ECO:0000256" key="1">
    <source>
        <dbReference type="ARBA" id="ARBA00007452"/>
    </source>
</evidence>
<evidence type="ECO:0000256" key="3">
    <source>
        <dbReference type="ARBA" id="ARBA00022763"/>
    </source>
</evidence>
<dbReference type="HAMAP" id="MF_00201">
    <property type="entry name" value="RecO"/>
    <property type="match status" value="1"/>
</dbReference>
<dbReference type="SUPFAM" id="SSF50249">
    <property type="entry name" value="Nucleic acid-binding proteins"/>
    <property type="match status" value="1"/>
</dbReference>
<comment type="similarity">
    <text evidence="1 7">Belongs to the RecO family.</text>
</comment>
<evidence type="ECO:0000259" key="8">
    <source>
        <dbReference type="Pfam" id="PF11967"/>
    </source>
</evidence>
<accession>A0ABT3PKH0</accession>